<dbReference type="InterPro" id="IPR051462">
    <property type="entry name" value="CBS_domain-containing"/>
</dbReference>
<gene>
    <name evidence="4" type="ORF">ET418_00815</name>
</gene>
<dbReference type="Proteomes" id="UP000324298">
    <property type="component" value="Unassembled WGS sequence"/>
</dbReference>
<evidence type="ECO:0000256" key="2">
    <source>
        <dbReference type="PROSITE-ProRule" id="PRU00703"/>
    </source>
</evidence>
<keyword evidence="5" id="KW-1185">Reference proteome</keyword>
<keyword evidence="2" id="KW-0129">CBS domain</keyword>
<comment type="caution">
    <text evidence="4">The sequence shown here is derived from an EMBL/GenBank/DDBJ whole genome shotgun (WGS) entry which is preliminary data.</text>
</comment>
<dbReference type="InterPro" id="IPR046342">
    <property type="entry name" value="CBS_dom_sf"/>
</dbReference>
<name>A0A5A9XPK6_9BACT</name>
<feature type="domain" description="CBS" evidence="3">
    <location>
        <begin position="87"/>
        <end position="143"/>
    </location>
</feature>
<dbReference type="SMART" id="SM00116">
    <property type="entry name" value="CBS"/>
    <property type="match status" value="2"/>
</dbReference>
<dbReference type="PANTHER" id="PTHR48108:SF34">
    <property type="entry name" value="CBS DOMAIN-CONTAINING PROTEIN YHCV"/>
    <property type="match status" value="1"/>
</dbReference>
<reference evidence="4 5" key="1">
    <citation type="submission" date="2019-04" db="EMBL/GenBank/DDBJ databases">
        <title>Geobacter ruber sp. nov., ferric-reducing bacteria isolated from paddy soil.</title>
        <authorList>
            <person name="Xu Z."/>
            <person name="Masuda Y."/>
            <person name="Itoh H."/>
            <person name="Senoo K."/>
        </authorList>
    </citation>
    <scope>NUCLEOTIDE SEQUENCE [LARGE SCALE GENOMIC DNA]</scope>
    <source>
        <strain evidence="4 5">Red88</strain>
    </source>
</reference>
<proteinExistence type="predicted"/>
<sequence length="144" mass="16082">MKGNAMQTVEQWMTHNPITIEESASIIEAIHLLKEKDIRRLPVTCKGKFCGLITDRMIKEYAPGKSTPLDTWEVHYVLSKATVRDAMNPTPYTIQPDAPLCQAAQLVHDKKLYGLCVTDKNGDLVGLLTTTNFMEALIDICSMS</sequence>
<evidence type="ECO:0000256" key="1">
    <source>
        <dbReference type="ARBA" id="ARBA00022737"/>
    </source>
</evidence>
<evidence type="ECO:0000313" key="5">
    <source>
        <dbReference type="Proteomes" id="UP000324298"/>
    </source>
</evidence>
<dbReference type="InterPro" id="IPR000644">
    <property type="entry name" value="CBS_dom"/>
</dbReference>
<keyword evidence="1" id="KW-0677">Repeat</keyword>
<dbReference type="EMBL" id="SRSD01000001">
    <property type="protein sequence ID" value="KAA0895092.1"/>
    <property type="molecule type" value="Genomic_DNA"/>
</dbReference>
<dbReference type="PROSITE" id="PS51371">
    <property type="entry name" value="CBS"/>
    <property type="match status" value="2"/>
</dbReference>
<dbReference type="Pfam" id="PF00571">
    <property type="entry name" value="CBS"/>
    <property type="match status" value="2"/>
</dbReference>
<protein>
    <submittedName>
        <fullName evidence="4">CBS domain-containing protein</fullName>
    </submittedName>
</protein>
<dbReference type="OrthoDB" id="9802114at2"/>
<dbReference type="Gene3D" id="3.10.580.10">
    <property type="entry name" value="CBS-domain"/>
    <property type="match status" value="1"/>
</dbReference>
<dbReference type="AlphaFoldDB" id="A0A5A9XPK6"/>
<feature type="domain" description="CBS" evidence="3">
    <location>
        <begin position="13"/>
        <end position="69"/>
    </location>
</feature>
<dbReference type="SUPFAM" id="SSF54631">
    <property type="entry name" value="CBS-domain pair"/>
    <property type="match status" value="1"/>
</dbReference>
<accession>A0A5A9XPK6</accession>
<dbReference type="CDD" id="cd04584">
    <property type="entry name" value="CBS_pair_AcuB_like"/>
    <property type="match status" value="1"/>
</dbReference>
<dbReference type="PANTHER" id="PTHR48108">
    <property type="entry name" value="CBS DOMAIN-CONTAINING PROTEIN CBSX2, CHLOROPLASTIC"/>
    <property type="match status" value="1"/>
</dbReference>
<organism evidence="4 5">
    <name type="scientific">Oryzomonas rubra</name>
    <dbReference type="NCBI Taxonomy" id="2509454"/>
    <lineage>
        <taxon>Bacteria</taxon>
        <taxon>Pseudomonadati</taxon>
        <taxon>Thermodesulfobacteriota</taxon>
        <taxon>Desulfuromonadia</taxon>
        <taxon>Geobacterales</taxon>
        <taxon>Geobacteraceae</taxon>
        <taxon>Oryzomonas</taxon>
    </lineage>
</organism>
<evidence type="ECO:0000259" key="3">
    <source>
        <dbReference type="PROSITE" id="PS51371"/>
    </source>
</evidence>
<evidence type="ECO:0000313" key="4">
    <source>
        <dbReference type="EMBL" id="KAA0895092.1"/>
    </source>
</evidence>